<name>A0ABW3HZ65_9FLAO</name>
<reference evidence="2" key="1">
    <citation type="journal article" date="2019" name="Int. J. Syst. Evol. Microbiol.">
        <title>The Global Catalogue of Microorganisms (GCM) 10K type strain sequencing project: providing services to taxonomists for standard genome sequencing and annotation.</title>
        <authorList>
            <consortium name="The Broad Institute Genomics Platform"/>
            <consortium name="The Broad Institute Genome Sequencing Center for Infectious Disease"/>
            <person name="Wu L."/>
            <person name="Ma J."/>
        </authorList>
    </citation>
    <scope>NUCLEOTIDE SEQUENCE [LARGE SCALE GENOMIC DNA]</scope>
    <source>
        <strain evidence="2">CCUG 62114</strain>
    </source>
</reference>
<dbReference type="Proteomes" id="UP001596997">
    <property type="component" value="Unassembled WGS sequence"/>
</dbReference>
<dbReference type="Pfam" id="PF20050">
    <property type="entry name" value="DUF6452"/>
    <property type="match status" value="1"/>
</dbReference>
<comment type="caution">
    <text evidence="1">The sequence shown here is derived from an EMBL/GenBank/DDBJ whole genome shotgun (WGS) entry which is preliminary data.</text>
</comment>
<accession>A0ABW3HZ65</accession>
<evidence type="ECO:0000313" key="1">
    <source>
        <dbReference type="EMBL" id="MFD0962856.1"/>
    </source>
</evidence>
<dbReference type="InterPro" id="IPR045607">
    <property type="entry name" value="DUF6452"/>
</dbReference>
<sequence>MKKALILIITVIGILVGCEKDDICSDANANTPHLIIRFYNISNTNELKAVNNLKVNGVSNSEEIGITTTKDSIVLPLRVLNNNTLFTLTKDYTYNNNGTPDDTSDDIIGGNTDEITISYNNEQVFISRACGYKNIYKNTNIGFTADSDNWILNTEIKQTTIDNENNAHIHIYH</sequence>
<evidence type="ECO:0000313" key="2">
    <source>
        <dbReference type="Proteomes" id="UP001596997"/>
    </source>
</evidence>
<organism evidence="1 2">
    <name type="scientific">Pseudofulvibacter geojedonensis</name>
    <dbReference type="NCBI Taxonomy" id="1123758"/>
    <lineage>
        <taxon>Bacteria</taxon>
        <taxon>Pseudomonadati</taxon>
        <taxon>Bacteroidota</taxon>
        <taxon>Flavobacteriia</taxon>
        <taxon>Flavobacteriales</taxon>
        <taxon>Flavobacteriaceae</taxon>
        <taxon>Pseudofulvibacter</taxon>
    </lineage>
</organism>
<dbReference type="PROSITE" id="PS51257">
    <property type="entry name" value="PROKAR_LIPOPROTEIN"/>
    <property type="match status" value="1"/>
</dbReference>
<dbReference type="RefSeq" id="WP_377712940.1">
    <property type="nucleotide sequence ID" value="NZ_JBHTJM010000002.1"/>
</dbReference>
<keyword evidence="2" id="KW-1185">Reference proteome</keyword>
<proteinExistence type="predicted"/>
<dbReference type="EMBL" id="JBHTJM010000002">
    <property type="protein sequence ID" value="MFD0962856.1"/>
    <property type="molecule type" value="Genomic_DNA"/>
</dbReference>
<gene>
    <name evidence="1" type="ORF">ACFQ1O_02415</name>
</gene>
<protein>
    <submittedName>
        <fullName evidence="1">DUF6452 family protein</fullName>
    </submittedName>
</protein>